<keyword evidence="4" id="KW-1185">Reference proteome</keyword>
<reference evidence="2" key="2">
    <citation type="submission" date="2012-12" db="EMBL/GenBank/DDBJ databases">
        <authorList>
            <person name="Gao Y.W."/>
            <person name="Fan S.T."/>
            <person name="Sun H.T."/>
            <person name="Wang Z."/>
            <person name="Gao X.L."/>
            <person name="Li Y.G."/>
            <person name="Wang T.C."/>
            <person name="Zhang K."/>
            <person name="Xu W.W."/>
            <person name="Yu Z.J."/>
            <person name="Xia X.Z."/>
        </authorList>
    </citation>
    <scope>NUCLEOTIDE SEQUENCE</scope>
    <source>
        <strain evidence="2">FR3</strain>
    </source>
</reference>
<dbReference type="WormBase" id="Bm13048">
    <property type="protein sequence ID" value="BM30133"/>
    <property type="gene ID" value="WBGene00233309"/>
</dbReference>
<dbReference type="WBParaSite" id="Bm13048.1">
    <property type="protein sequence ID" value="Bm13048.1"/>
    <property type="gene ID" value="WBGene00233309"/>
</dbReference>
<organism evidence="2">
    <name type="scientific">Brugia malayi</name>
    <name type="common">Filarial nematode worm</name>
    <dbReference type="NCBI Taxonomy" id="6279"/>
    <lineage>
        <taxon>Eukaryota</taxon>
        <taxon>Metazoa</taxon>
        <taxon>Ecdysozoa</taxon>
        <taxon>Nematoda</taxon>
        <taxon>Chromadorea</taxon>
        <taxon>Rhabditida</taxon>
        <taxon>Spirurina</taxon>
        <taxon>Spiruromorpha</taxon>
        <taxon>Filarioidea</taxon>
        <taxon>Onchocercidae</taxon>
        <taxon>Brugia</taxon>
    </lineage>
</organism>
<evidence type="ECO:0000313" key="6">
    <source>
        <dbReference type="WormBase" id="Bm13048"/>
    </source>
</evidence>
<gene>
    <name evidence="2 5 6" type="ORF">Bm13048</name>
    <name evidence="3" type="ORF">BM_BM13048</name>
    <name evidence="2" type="ORF">BM_Bm13048</name>
</gene>
<accession>A0A0J9XQA6</accession>
<reference evidence="2 4" key="1">
    <citation type="journal article" date="2007" name="Science">
        <title>Draft genome of the filarial nematode parasite Brugia malayi.</title>
        <authorList>
            <person name="Ghedin E."/>
            <person name="Wang S."/>
            <person name="Spiro D."/>
            <person name="Caler E."/>
            <person name="Zhao Q."/>
            <person name="Crabtree J."/>
            <person name="Allen J.E."/>
            <person name="Delcher A.L."/>
            <person name="Guiliano D.B."/>
            <person name="Miranda-Saavedra D."/>
            <person name="Angiuoli S.V."/>
            <person name="Creasy T."/>
            <person name="Amedeo P."/>
            <person name="Haas B."/>
            <person name="El-Sayed N.M."/>
            <person name="Wortman J.R."/>
            <person name="Feldblyum T."/>
            <person name="Tallon L."/>
            <person name="Schatz M."/>
            <person name="Shumway M."/>
            <person name="Koo H."/>
            <person name="Salzberg S.L."/>
            <person name="Schobel S."/>
            <person name="Pertea M."/>
            <person name="Pop M."/>
            <person name="White O."/>
            <person name="Barton G.J."/>
            <person name="Carlow C.K."/>
            <person name="Crawford M.J."/>
            <person name="Daub J."/>
            <person name="Dimmic M.W."/>
            <person name="Estes C.F."/>
            <person name="Foster J.M."/>
            <person name="Ganatra M."/>
            <person name="Gregory W.F."/>
            <person name="Johnson N.M."/>
            <person name="Jin J."/>
            <person name="Komuniecki R."/>
            <person name="Korf I."/>
            <person name="Kumar S."/>
            <person name="Laney S."/>
            <person name="Li B.W."/>
            <person name="Li W."/>
            <person name="Lindblom T.H."/>
            <person name="Lustigman S."/>
            <person name="Ma D."/>
            <person name="Maina C.V."/>
            <person name="Martin D.M."/>
            <person name="McCarter J.P."/>
            <person name="McReynolds L."/>
            <person name="Mitreva M."/>
            <person name="Nutman T.B."/>
            <person name="Parkinson J."/>
            <person name="Peregrin-Alvarez J.M."/>
            <person name="Poole C."/>
            <person name="Ren Q."/>
            <person name="Saunders L."/>
            <person name="Sluder A.E."/>
            <person name="Smith K."/>
            <person name="Stanke M."/>
            <person name="Unnasch T.R."/>
            <person name="Ware J."/>
            <person name="Wei A.D."/>
            <person name="Weil G."/>
            <person name="Williams D.J."/>
            <person name="Zhang Y."/>
            <person name="Williams S.A."/>
            <person name="Fraser-Liggett C."/>
            <person name="Slatko B."/>
            <person name="Blaxter M.L."/>
            <person name="Scott A.L."/>
        </authorList>
    </citation>
    <scope>NUCLEOTIDE SEQUENCE</scope>
    <source>
        <strain evidence="2 4">FR3</strain>
    </source>
</reference>
<sequence length="70" mass="7669">MFEASRPYNIGVPSHAPNRRASLSHSTATQLRCANNKTHSRKPSAICSLCEPKTRSSPFSRNSGGILWKA</sequence>
<dbReference type="EMBL" id="CAAKNF010000196">
    <property type="protein sequence ID" value="VIO87330.1"/>
    <property type="molecule type" value="Genomic_DNA"/>
</dbReference>
<dbReference type="GeneID" id="66057752"/>
<evidence type="ECO:0000313" key="4">
    <source>
        <dbReference type="Proteomes" id="UP000006672"/>
    </source>
</evidence>
<dbReference type="RefSeq" id="XP_042930091.1">
    <property type="nucleotide sequence ID" value="XM_043074157.1"/>
</dbReference>
<feature type="compositionally biased region" description="Polar residues" evidence="1">
    <location>
        <begin position="21"/>
        <end position="37"/>
    </location>
</feature>
<reference evidence="5" key="4">
    <citation type="submission" date="2019-12" db="UniProtKB">
        <authorList>
            <consortium name="WormBaseParasite"/>
        </authorList>
    </citation>
    <scope>IDENTIFICATION</scope>
</reference>
<accession>A0A4E9ET08</accession>
<dbReference type="EMBL" id="LN856865">
    <property type="protein sequence ID" value="CDP93103.1"/>
    <property type="molecule type" value="Genomic_DNA"/>
</dbReference>
<dbReference type="CTD" id="66057752"/>
<evidence type="ECO:0000313" key="2">
    <source>
        <dbReference type="EMBL" id="CDP93103.1"/>
    </source>
</evidence>
<name>A0A0J9XQA6_BRUMA</name>
<dbReference type="Proteomes" id="UP000006672">
    <property type="component" value="Unassembled WGS sequence"/>
</dbReference>
<reference evidence="3" key="3">
    <citation type="submission" date="2019-04" db="EMBL/GenBank/DDBJ databases">
        <authorList>
            <person name="Howe K."/>
            <person name="Paulini M."/>
            <person name="Williams G."/>
        </authorList>
    </citation>
    <scope>NUCLEOTIDE SEQUENCE [LARGE SCALE GENOMIC DNA]</scope>
    <source>
        <strain evidence="3">FR3</strain>
    </source>
</reference>
<proteinExistence type="predicted"/>
<evidence type="ECO:0000256" key="1">
    <source>
        <dbReference type="SAM" id="MobiDB-lite"/>
    </source>
</evidence>
<evidence type="ECO:0000313" key="5">
    <source>
        <dbReference type="WBParaSite" id="Bm13048.1"/>
    </source>
</evidence>
<feature type="region of interest" description="Disordered" evidence="1">
    <location>
        <begin position="1"/>
        <end position="41"/>
    </location>
</feature>
<evidence type="ECO:0000313" key="3">
    <source>
        <dbReference type="EMBL" id="VIO87330.1"/>
    </source>
</evidence>
<dbReference type="AlphaFoldDB" id="A0A0J9XQA6"/>
<protein>
    <submittedName>
        <fullName evidence="2 5">Bm13048</fullName>
    </submittedName>
</protein>
<dbReference type="KEGG" id="bmy:BM_BM13048"/>